<protein>
    <submittedName>
        <fullName evidence="3">Uncharacterized protein</fullName>
    </submittedName>
</protein>
<dbReference type="EMBL" id="MHLC01000028">
    <property type="protein sequence ID" value="OGZ00697.1"/>
    <property type="molecule type" value="Genomic_DNA"/>
</dbReference>
<evidence type="ECO:0000313" key="3">
    <source>
        <dbReference type="EMBL" id="OGZ00697.1"/>
    </source>
</evidence>
<evidence type="ECO:0000313" key="4">
    <source>
        <dbReference type="Proteomes" id="UP000178495"/>
    </source>
</evidence>
<dbReference type="AlphaFoldDB" id="A0A1G2CHJ7"/>
<feature type="transmembrane region" description="Helical" evidence="2">
    <location>
        <begin position="70"/>
        <end position="91"/>
    </location>
</feature>
<dbReference type="Proteomes" id="UP000178495">
    <property type="component" value="Unassembled WGS sequence"/>
</dbReference>
<feature type="transmembrane region" description="Helical" evidence="2">
    <location>
        <begin position="21"/>
        <end position="40"/>
    </location>
</feature>
<evidence type="ECO:0000256" key="2">
    <source>
        <dbReference type="SAM" id="Phobius"/>
    </source>
</evidence>
<comment type="caution">
    <text evidence="3">The sequence shown here is derived from an EMBL/GenBank/DDBJ whole genome shotgun (WGS) entry which is preliminary data.</text>
</comment>
<evidence type="ECO:0000256" key="1">
    <source>
        <dbReference type="SAM" id="Coils"/>
    </source>
</evidence>
<keyword evidence="2" id="KW-0472">Membrane</keyword>
<keyword evidence="1" id="KW-0175">Coiled coil</keyword>
<feature type="coiled-coil region" evidence="1">
    <location>
        <begin position="107"/>
        <end position="141"/>
    </location>
</feature>
<keyword evidence="2" id="KW-0812">Transmembrane</keyword>
<sequence length="144" mass="16413">MRVTRFFDRLEDRARRWFSHWPILYGVVGGVGVVLFWRGVWHTADFFSAFVFTLDGQLSTTDFPQIWDGLTSFLIGFVLLLATGLFVSNFIGNEIIISGLRGEKKLAEKTEVEVRTETGALAEIKEELKGIRKRLSAIEDKLTK</sequence>
<proteinExistence type="predicted"/>
<accession>A0A1G2CHJ7</accession>
<gene>
    <name evidence="3" type="ORF">A3A43_00685</name>
</gene>
<keyword evidence="2" id="KW-1133">Transmembrane helix</keyword>
<reference evidence="3 4" key="1">
    <citation type="journal article" date="2016" name="Nat. Commun.">
        <title>Thousands of microbial genomes shed light on interconnected biogeochemical processes in an aquifer system.</title>
        <authorList>
            <person name="Anantharaman K."/>
            <person name="Brown C.T."/>
            <person name="Hug L.A."/>
            <person name="Sharon I."/>
            <person name="Castelle C.J."/>
            <person name="Probst A.J."/>
            <person name="Thomas B.C."/>
            <person name="Singh A."/>
            <person name="Wilkins M.J."/>
            <person name="Karaoz U."/>
            <person name="Brodie E.L."/>
            <person name="Williams K.H."/>
            <person name="Hubbard S.S."/>
            <person name="Banfield J.F."/>
        </authorList>
    </citation>
    <scope>NUCLEOTIDE SEQUENCE [LARGE SCALE GENOMIC DNA]</scope>
</reference>
<name>A0A1G2CHJ7_9BACT</name>
<organism evidence="3 4">
    <name type="scientific">Candidatus Liptonbacteria bacterium RIFCSPLOWO2_01_FULL_56_20</name>
    <dbReference type="NCBI Taxonomy" id="1798652"/>
    <lineage>
        <taxon>Bacteria</taxon>
        <taxon>Candidatus Liptoniibacteriota</taxon>
    </lineage>
</organism>
<dbReference type="STRING" id="1798652.A3A43_00685"/>